<evidence type="ECO:0000256" key="1">
    <source>
        <dbReference type="ARBA" id="ARBA00004202"/>
    </source>
</evidence>
<sequence>MTVTAGGLSVVDTVSFAVDRGERVGLIGESGSGKSLTASAVLGLLPHGLAATGSVRLGERELLGLPERELSRLRGREVAMVFQEPMTALNPSMRVGAQVAEALRIHGTGKRAATERAADLLGRMGLPDLARSYPHQLSGGQRQRVVLAIALANDPALLICDEPTTALDVTVQARILRLIERATSERDAALLFITHDLAVVAGLCERVLVMLDGRIVEAGPVRRVFTAPEHEYTRMLLAASDLSGRAS</sequence>
<name>A0A4Q7JEB9_9PSEU</name>
<dbReference type="InterPro" id="IPR003439">
    <property type="entry name" value="ABC_transporter-like_ATP-bd"/>
</dbReference>
<dbReference type="GO" id="GO:0005524">
    <property type="term" value="F:ATP binding"/>
    <property type="evidence" value="ECO:0007669"/>
    <property type="project" value="UniProtKB-KW"/>
</dbReference>
<dbReference type="InterPro" id="IPR050388">
    <property type="entry name" value="ABC_Ni/Peptide_Import"/>
</dbReference>
<protein>
    <submittedName>
        <fullName evidence="9">ABC transporter ATP-binding protein</fullName>
    </submittedName>
</protein>
<dbReference type="InterPro" id="IPR017871">
    <property type="entry name" value="ABC_transporter-like_CS"/>
</dbReference>
<dbReference type="OrthoDB" id="3677453at2"/>
<reference evidence="9 10" key="1">
    <citation type="submission" date="2019-02" db="EMBL/GenBank/DDBJ databases">
        <title>Draft genome sequence of Amycolatopsis sp. 8-3EHSu isolated from roots of Suaeda maritima.</title>
        <authorList>
            <person name="Duangmal K."/>
            <person name="Chantavorakit T."/>
        </authorList>
    </citation>
    <scope>NUCLEOTIDE SEQUENCE [LARGE SCALE GENOMIC DNA]</scope>
    <source>
        <strain evidence="9 10">8-3EHSu</strain>
    </source>
</reference>
<accession>A0A4Q7JEB9</accession>
<dbReference type="PANTHER" id="PTHR43297:SF2">
    <property type="entry name" value="DIPEPTIDE TRANSPORT ATP-BINDING PROTEIN DPPD"/>
    <property type="match status" value="1"/>
</dbReference>
<evidence type="ECO:0000256" key="7">
    <source>
        <dbReference type="ARBA" id="ARBA00023136"/>
    </source>
</evidence>
<dbReference type="Pfam" id="PF00005">
    <property type="entry name" value="ABC_tran"/>
    <property type="match status" value="1"/>
</dbReference>
<dbReference type="EMBL" id="SFCC01000002">
    <property type="protein sequence ID" value="RZQ65426.1"/>
    <property type="molecule type" value="Genomic_DNA"/>
</dbReference>
<feature type="domain" description="ABC transporter" evidence="8">
    <location>
        <begin position="1"/>
        <end position="237"/>
    </location>
</feature>
<keyword evidence="4" id="KW-1003">Cell membrane</keyword>
<keyword evidence="5" id="KW-0547">Nucleotide-binding</keyword>
<dbReference type="AlphaFoldDB" id="A0A4Q7JEB9"/>
<dbReference type="SMART" id="SM00382">
    <property type="entry name" value="AAA"/>
    <property type="match status" value="1"/>
</dbReference>
<evidence type="ECO:0000313" key="9">
    <source>
        <dbReference type="EMBL" id="RZQ65426.1"/>
    </source>
</evidence>
<comment type="similarity">
    <text evidence="2">Belongs to the ABC transporter superfamily.</text>
</comment>
<evidence type="ECO:0000259" key="8">
    <source>
        <dbReference type="PROSITE" id="PS50893"/>
    </source>
</evidence>
<organism evidence="9 10">
    <name type="scientific">Amycolatopsis suaedae</name>
    <dbReference type="NCBI Taxonomy" id="2510978"/>
    <lineage>
        <taxon>Bacteria</taxon>
        <taxon>Bacillati</taxon>
        <taxon>Actinomycetota</taxon>
        <taxon>Actinomycetes</taxon>
        <taxon>Pseudonocardiales</taxon>
        <taxon>Pseudonocardiaceae</taxon>
        <taxon>Amycolatopsis</taxon>
    </lineage>
</organism>
<evidence type="ECO:0000256" key="6">
    <source>
        <dbReference type="ARBA" id="ARBA00022840"/>
    </source>
</evidence>
<keyword evidence="3" id="KW-0813">Transport</keyword>
<dbReference type="GO" id="GO:0005886">
    <property type="term" value="C:plasma membrane"/>
    <property type="evidence" value="ECO:0007669"/>
    <property type="project" value="UniProtKB-SubCell"/>
</dbReference>
<evidence type="ECO:0000313" key="10">
    <source>
        <dbReference type="Proteomes" id="UP000292003"/>
    </source>
</evidence>
<dbReference type="Gene3D" id="3.40.50.300">
    <property type="entry name" value="P-loop containing nucleotide triphosphate hydrolases"/>
    <property type="match status" value="1"/>
</dbReference>
<evidence type="ECO:0000256" key="5">
    <source>
        <dbReference type="ARBA" id="ARBA00022741"/>
    </source>
</evidence>
<dbReference type="InterPro" id="IPR003593">
    <property type="entry name" value="AAA+_ATPase"/>
</dbReference>
<keyword evidence="10" id="KW-1185">Reference proteome</keyword>
<dbReference type="SUPFAM" id="SSF52540">
    <property type="entry name" value="P-loop containing nucleoside triphosphate hydrolases"/>
    <property type="match status" value="1"/>
</dbReference>
<comment type="subcellular location">
    <subcellularLocation>
        <location evidence="1">Cell membrane</location>
        <topology evidence="1">Peripheral membrane protein</topology>
    </subcellularLocation>
</comment>
<keyword evidence="6 9" id="KW-0067">ATP-binding</keyword>
<dbReference type="Proteomes" id="UP000292003">
    <property type="component" value="Unassembled WGS sequence"/>
</dbReference>
<dbReference type="RefSeq" id="WP_130474211.1">
    <property type="nucleotide sequence ID" value="NZ_SFCC01000002.1"/>
</dbReference>
<evidence type="ECO:0000256" key="3">
    <source>
        <dbReference type="ARBA" id="ARBA00022448"/>
    </source>
</evidence>
<proteinExistence type="inferred from homology"/>
<dbReference type="InterPro" id="IPR027417">
    <property type="entry name" value="P-loop_NTPase"/>
</dbReference>
<dbReference type="PANTHER" id="PTHR43297">
    <property type="entry name" value="OLIGOPEPTIDE TRANSPORT ATP-BINDING PROTEIN APPD"/>
    <property type="match status" value="1"/>
</dbReference>
<gene>
    <name evidence="9" type="ORF">EWH70_03310</name>
</gene>
<keyword evidence="7" id="KW-0472">Membrane</keyword>
<dbReference type="PROSITE" id="PS50893">
    <property type="entry name" value="ABC_TRANSPORTER_2"/>
    <property type="match status" value="1"/>
</dbReference>
<comment type="caution">
    <text evidence="9">The sequence shown here is derived from an EMBL/GenBank/DDBJ whole genome shotgun (WGS) entry which is preliminary data.</text>
</comment>
<dbReference type="PROSITE" id="PS00211">
    <property type="entry name" value="ABC_TRANSPORTER_1"/>
    <property type="match status" value="1"/>
</dbReference>
<dbReference type="CDD" id="cd03257">
    <property type="entry name" value="ABC_NikE_OppD_transporters"/>
    <property type="match status" value="1"/>
</dbReference>
<evidence type="ECO:0000256" key="4">
    <source>
        <dbReference type="ARBA" id="ARBA00022475"/>
    </source>
</evidence>
<evidence type="ECO:0000256" key="2">
    <source>
        <dbReference type="ARBA" id="ARBA00005417"/>
    </source>
</evidence>
<dbReference type="GO" id="GO:0016887">
    <property type="term" value="F:ATP hydrolysis activity"/>
    <property type="evidence" value="ECO:0007669"/>
    <property type="project" value="InterPro"/>
</dbReference>